<dbReference type="GO" id="GO:0005576">
    <property type="term" value="C:extracellular region"/>
    <property type="evidence" value="ECO:0007669"/>
    <property type="project" value="UniProtKB-SubCell"/>
</dbReference>
<dbReference type="SMART" id="SM00277">
    <property type="entry name" value="GRAN"/>
    <property type="match status" value="5"/>
</dbReference>
<evidence type="ECO:0000256" key="4">
    <source>
        <dbReference type="ARBA" id="ARBA00023157"/>
    </source>
</evidence>
<comment type="subcellular location">
    <subcellularLocation>
        <location evidence="1">Secreted</location>
    </subcellularLocation>
</comment>
<comment type="similarity">
    <text evidence="2">Belongs to the granulin family.</text>
</comment>
<feature type="domain" description="Granulins" evidence="6">
    <location>
        <begin position="157"/>
        <end position="170"/>
    </location>
</feature>
<keyword evidence="8" id="KW-1185">Reference proteome</keyword>
<feature type="signal peptide" evidence="5">
    <location>
        <begin position="1"/>
        <end position="20"/>
    </location>
</feature>
<dbReference type="PANTHER" id="PTHR12274">
    <property type="entry name" value="GRANULIN"/>
    <property type="match status" value="1"/>
</dbReference>
<reference evidence="7" key="2">
    <citation type="submission" date="2025-08" db="UniProtKB">
        <authorList>
            <consortium name="Ensembl"/>
        </authorList>
    </citation>
    <scope>IDENTIFICATION</scope>
</reference>
<dbReference type="PANTHER" id="PTHR12274:SF7">
    <property type="entry name" value="GRANULINS"/>
    <property type="match status" value="1"/>
</dbReference>
<keyword evidence="3" id="KW-0964">Secreted</keyword>
<dbReference type="InParanoid" id="A0A667Y5P9"/>
<evidence type="ECO:0000313" key="8">
    <source>
        <dbReference type="Proteomes" id="UP000472263"/>
    </source>
</evidence>
<dbReference type="Proteomes" id="UP000472263">
    <property type="component" value="Chromosome 11"/>
</dbReference>
<gene>
    <name evidence="7" type="primary">LOC115367610</name>
</gene>
<dbReference type="InterPro" id="IPR000118">
    <property type="entry name" value="Granulin"/>
</dbReference>
<dbReference type="OrthoDB" id="5949339at2759"/>
<evidence type="ECO:0000256" key="1">
    <source>
        <dbReference type="ARBA" id="ARBA00004613"/>
    </source>
</evidence>
<name>A0A667Y5P9_9TELE</name>
<dbReference type="SUPFAM" id="SSF57277">
    <property type="entry name" value="Granulin repeat"/>
    <property type="match status" value="4"/>
</dbReference>
<feature type="chain" id="PRO_5025578947" evidence="5">
    <location>
        <begin position="21"/>
        <end position="573"/>
    </location>
</feature>
<dbReference type="Gene3D" id="2.10.25.160">
    <property type="entry name" value="Granulin"/>
    <property type="match status" value="5"/>
</dbReference>
<dbReference type="GeneID" id="115367610"/>
<reference evidence="7" key="1">
    <citation type="submission" date="2019-06" db="EMBL/GenBank/DDBJ databases">
        <authorList>
            <consortium name="Wellcome Sanger Institute Data Sharing"/>
        </authorList>
    </citation>
    <scope>NUCLEOTIDE SEQUENCE [LARGE SCALE GENOMIC DNA]</scope>
</reference>
<dbReference type="AlphaFoldDB" id="A0A667Y5P9"/>
<dbReference type="PROSITE" id="PS00799">
    <property type="entry name" value="GRANULINS"/>
    <property type="match status" value="4"/>
</dbReference>
<dbReference type="RefSeq" id="XP_029919299.1">
    <property type="nucleotide sequence ID" value="XM_030063439.1"/>
</dbReference>
<accession>A0A667Y5P9</accession>
<evidence type="ECO:0000256" key="2">
    <source>
        <dbReference type="ARBA" id="ARBA00010093"/>
    </source>
</evidence>
<sequence>MWRVTLCVFVGVMGLGFVSCSITCPDGKLCPDLSTCCATKHGYACCHYPKAVCCSDMAHCCPSGFQCNLVTQTCERKYQPWMNVPMLKKVAAEEPSESVPPVSPLQKLDNSLVPDQAEQNSSVVRCDSYYVCPDHTTCCRHPKGAWFCCPYYLGRCCLDGIHCCPHGLDCDLTYQHCVRQGLTYPFSPRQAASAVPATLISTKEDDVQVKEKQDELWMDVPALNKVAAEEPSESVPPVSPLQKLDNSLVPDQAEQNSSVVRCDSYYVCPDHTTCCRHPKGAWFCCPYNLGRCCLDGIHCCPYGFDCDLTYQHCVRQGLTYPFSPRQAASAVPATLISTKEDDVQVKEKQDESWMDVPALNKVAAEEPSESVPPVSPLQKLDNSLVPDQAEQISSVVRCDSYYVCPDRTTCCRHPKGAWFCCPYYLGRCCLDGIHCCPHGLDCDLTYQHCVRQGLTYPFSPRQAASAVPATLISTKEDEGKVQETPMTALTETSGGAPETAVIRCDAKTYCPAGRSCCMGPSGQWGCCPYQLGQCCKDGVHCCQYGYTCDASSLKCKKGYSQIPSGSKEDAKQD</sequence>
<evidence type="ECO:0000313" key="7">
    <source>
        <dbReference type="Ensembl" id="ENSMMDP00005025355.1"/>
    </source>
</evidence>
<evidence type="ECO:0000256" key="3">
    <source>
        <dbReference type="ARBA" id="ARBA00022525"/>
    </source>
</evidence>
<feature type="domain" description="Granulins" evidence="6">
    <location>
        <begin position="429"/>
        <end position="442"/>
    </location>
</feature>
<dbReference type="InterPro" id="IPR039036">
    <property type="entry name" value="Granulin_fam"/>
</dbReference>
<dbReference type="PROSITE" id="PS51257">
    <property type="entry name" value="PROKAR_LIPOPROTEIN"/>
    <property type="match status" value="1"/>
</dbReference>
<dbReference type="Pfam" id="PF00396">
    <property type="entry name" value="Granulin"/>
    <property type="match status" value="5"/>
</dbReference>
<reference evidence="7" key="3">
    <citation type="submission" date="2025-09" db="UniProtKB">
        <authorList>
            <consortium name="Ensembl"/>
        </authorList>
    </citation>
    <scope>IDENTIFICATION</scope>
</reference>
<evidence type="ECO:0000256" key="5">
    <source>
        <dbReference type="SAM" id="SignalP"/>
    </source>
</evidence>
<dbReference type="InterPro" id="IPR037277">
    <property type="entry name" value="Granulin_sf"/>
</dbReference>
<proteinExistence type="inferred from homology"/>
<keyword evidence="4" id="KW-1015">Disulfide bond</keyword>
<dbReference type="Ensembl" id="ENSMMDT00005025892.1">
    <property type="protein sequence ID" value="ENSMMDP00005025355.1"/>
    <property type="gene ID" value="ENSMMDG00005012146.1"/>
</dbReference>
<keyword evidence="5" id="KW-0732">Signal</keyword>
<evidence type="ECO:0000259" key="6">
    <source>
        <dbReference type="PROSITE" id="PS00799"/>
    </source>
</evidence>
<feature type="domain" description="Granulins" evidence="6">
    <location>
        <begin position="54"/>
        <end position="67"/>
    </location>
</feature>
<organism evidence="7 8">
    <name type="scientific">Myripristis murdjan</name>
    <name type="common">pinecone soldierfish</name>
    <dbReference type="NCBI Taxonomy" id="586833"/>
    <lineage>
        <taxon>Eukaryota</taxon>
        <taxon>Metazoa</taxon>
        <taxon>Chordata</taxon>
        <taxon>Craniata</taxon>
        <taxon>Vertebrata</taxon>
        <taxon>Euteleostomi</taxon>
        <taxon>Actinopterygii</taxon>
        <taxon>Neopterygii</taxon>
        <taxon>Teleostei</taxon>
        <taxon>Neoteleostei</taxon>
        <taxon>Acanthomorphata</taxon>
        <taxon>Holocentriformes</taxon>
        <taxon>Holocentridae</taxon>
        <taxon>Myripristis</taxon>
    </lineage>
</organism>
<protein>
    <submittedName>
        <fullName evidence="7">Progranulin-like</fullName>
    </submittedName>
</protein>
<dbReference type="GeneTree" id="ENSGT00470000042293"/>
<feature type="domain" description="Granulins" evidence="6">
    <location>
        <begin position="293"/>
        <end position="306"/>
    </location>
</feature>